<gene>
    <name evidence="1" type="ORF">M0R45_006445</name>
</gene>
<proteinExistence type="predicted"/>
<evidence type="ECO:0000313" key="1">
    <source>
        <dbReference type="EMBL" id="KAK9950982.1"/>
    </source>
</evidence>
<accession>A0AAW1YQN3</accession>
<comment type="caution">
    <text evidence="1">The sequence shown here is derived from an EMBL/GenBank/DDBJ whole genome shotgun (WGS) entry which is preliminary data.</text>
</comment>
<reference evidence="1 2" key="1">
    <citation type="journal article" date="2023" name="G3 (Bethesda)">
        <title>A chromosome-length genome assembly and annotation of blackberry (Rubus argutus, cv. 'Hillquist').</title>
        <authorList>
            <person name="Bruna T."/>
            <person name="Aryal R."/>
            <person name="Dudchenko O."/>
            <person name="Sargent D.J."/>
            <person name="Mead D."/>
            <person name="Buti M."/>
            <person name="Cavallini A."/>
            <person name="Hytonen T."/>
            <person name="Andres J."/>
            <person name="Pham M."/>
            <person name="Weisz D."/>
            <person name="Mascagni F."/>
            <person name="Usai G."/>
            <person name="Natali L."/>
            <person name="Bassil N."/>
            <person name="Fernandez G.E."/>
            <person name="Lomsadze A."/>
            <person name="Armour M."/>
            <person name="Olukolu B."/>
            <person name="Poorten T."/>
            <person name="Britton C."/>
            <person name="Davik J."/>
            <person name="Ashrafi H."/>
            <person name="Aiden E.L."/>
            <person name="Borodovsky M."/>
            <person name="Worthington M."/>
        </authorList>
    </citation>
    <scope>NUCLEOTIDE SEQUENCE [LARGE SCALE GENOMIC DNA]</scope>
    <source>
        <strain evidence="1">PI 553951</strain>
    </source>
</reference>
<dbReference type="AlphaFoldDB" id="A0AAW1YQN3"/>
<name>A0AAW1YQN3_RUBAR</name>
<dbReference type="Proteomes" id="UP001457282">
    <property type="component" value="Unassembled WGS sequence"/>
</dbReference>
<organism evidence="1 2">
    <name type="scientific">Rubus argutus</name>
    <name type="common">Southern blackberry</name>
    <dbReference type="NCBI Taxonomy" id="59490"/>
    <lineage>
        <taxon>Eukaryota</taxon>
        <taxon>Viridiplantae</taxon>
        <taxon>Streptophyta</taxon>
        <taxon>Embryophyta</taxon>
        <taxon>Tracheophyta</taxon>
        <taxon>Spermatophyta</taxon>
        <taxon>Magnoliopsida</taxon>
        <taxon>eudicotyledons</taxon>
        <taxon>Gunneridae</taxon>
        <taxon>Pentapetalae</taxon>
        <taxon>rosids</taxon>
        <taxon>fabids</taxon>
        <taxon>Rosales</taxon>
        <taxon>Rosaceae</taxon>
        <taxon>Rosoideae</taxon>
        <taxon>Rosoideae incertae sedis</taxon>
        <taxon>Rubus</taxon>
    </lineage>
</organism>
<dbReference type="EMBL" id="JBEDUW010000001">
    <property type="protein sequence ID" value="KAK9950982.1"/>
    <property type="molecule type" value="Genomic_DNA"/>
</dbReference>
<protein>
    <submittedName>
        <fullName evidence="1">Uncharacterized protein</fullName>
    </submittedName>
</protein>
<keyword evidence="2" id="KW-1185">Reference proteome</keyword>
<sequence>MSGLFFFLSFPSTKPTQPCEELLPLMVGKYPQSRVCSTEFGQFSPLISGQIGRKTKIGFEAFNPSNTFVPMIFTVDYRKRKIELRKWLHRGTFNGHISNSAEN</sequence>
<evidence type="ECO:0000313" key="2">
    <source>
        <dbReference type="Proteomes" id="UP001457282"/>
    </source>
</evidence>